<evidence type="ECO:0000259" key="2">
    <source>
        <dbReference type="Pfam" id="PF10021"/>
    </source>
</evidence>
<dbReference type="Pfam" id="PF10021">
    <property type="entry name" value="PARG_cat_microb"/>
    <property type="match status" value="1"/>
</dbReference>
<name>A0A165GGA8_9BASI</name>
<dbReference type="InterPro" id="IPR012664">
    <property type="entry name" value="CHP02452"/>
</dbReference>
<evidence type="ECO:0000256" key="1">
    <source>
        <dbReference type="SAM" id="MobiDB-lite"/>
    </source>
</evidence>
<organism evidence="3 4">
    <name type="scientific">Calocera cornea HHB12733</name>
    <dbReference type="NCBI Taxonomy" id="1353952"/>
    <lineage>
        <taxon>Eukaryota</taxon>
        <taxon>Fungi</taxon>
        <taxon>Dikarya</taxon>
        <taxon>Basidiomycota</taxon>
        <taxon>Agaricomycotina</taxon>
        <taxon>Dacrymycetes</taxon>
        <taxon>Dacrymycetales</taxon>
        <taxon>Dacrymycetaceae</taxon>
        <taxon>Calocera</taxon>
    </lineage>
</organism>
<evidence type="ECO:0000313" key="4">
    <source>
        <dbReference type="Proteomes" id="UP000076842"/>
    </source>
</evidence>
<dbReference type="InterPro" id="IPR019261">
    <property type="entry name" value="PARG_cat_microbial"/>
</dbReference>
<dbReference type="Proteomes" id="UP000076842">
    <property type="component" value="Unassembled WGS sequence"/>
</dbReference>
<dbReference type="PANTHER" id="PTHR35596">
    <property type="entry name" value="DUF2263 DOMAIN-CONTAINING PROTEIN"/>
    <property type="match status" value="1"/>
</dbReference>
<gene>
    <name evidence="3" type="ORF">CALCODRAFT_495510</name>
</gene>
<dbReference type="InterPro" id="IPR043472">
    <property type="entry name" value="Macro_dom-like"/>
</dbReference>
<dbReference type="InParanoid" id="A0A165GGA8"/>
<dbReference type="EMBL" id="KV423956">
    <property type="protein sequence ID" value="KZT58035.1"/>
    <property type="molecule type" value="Genomic_DNA"/>
</dbReference>
<dbReference type="STRING" id="1353952.A0A165GGA8"/>
<feature type="compositionally biased region" description="Polar residues" evidence="1">
    <location>
        <begin position="1"/>
        <end position="29"/>
    </location>
</feature>
<feature type="region of interest" description="Disordered" evidence="1">
    <location>
        <begin position="1"/>
        <end position="33"/>
    </location>
</feature>
<dbReference type="OrthoDB" id="9985428at2759"/>
<dbReference type="Gene3D" id="3.40.220.10">
    <property type="entry name" value="Leucine Aminopeptidase, subunit E, domain 1"/>
    <property type="match status" value="1"/>
</dbReference>
<sequence length="354" mass="39183">MSQNQSDDGPTVPTHQAPSDGGHQSSTPGSFPVMTLSMGQEIAADTLKILIDGIVRVPLAPGSDGRPRSQDYQIGRSVWALERNTQFLDADQSGVENWRHALADLKRKHAIYGGFLERRSNTKFECNTRTTLAAARHMHDTSGPPLHSARVGVLNCGNPIERGGGFLPEQVRSEASLVSSSTLYESMFSEQADKFYARHRNAMTYGVYTHAMIYSPGILIFRDDAGQLIEPYSVDIVTCAAINLAEMQAVDDEVVKKLVYEEMTERMARILWVFLSRGCRDLVLNPFGIGACQHSVTTIAKIWAELLVFSNSPFFATFDRIEFALPDVAEFSEFCAAFEAMLTGPLSMYSPRQE</sequence>
<feature type="domain" description="Microbial-type PARG catalytic" evidence="2">
    <location>
        <begin position="115"/>
        <end position="223"/>
    </location>
</feature>
<dbReference type="AlphaFoldDB" id="A0A165GGA8"/>
<keyword evidence="4" id="KW-1185">Reference proteome</keyword>
<evidence type="ECO:0000313" key="3">
    <source>
        <dbReference type="EMBL" id="KZT58035.1"/>
    </source>
</evidence>
<dbReference type="PANTHER" id="PTHR35596:SF1">
    <property type="entry name" value="MICROBIAL-TYPE PARG CATALYTIC DOMAIN-CONTAINING PROTEIN"/>
    <property type="match status" value="1"/>
</dbReference>
<accession>A0A165GGA8</accession>
<reference evidence="3 4" key="1">
    <citation type="journal article" date="2016" name="Mol. Biol. Evol.">
        <title>Comparative Genomics of Early-Diverging Mushroom-Forming Fungi Provides Insights into the Origins of Lignocellulose Decay Capabilities.</title>
        <authorList>
            <person name="Nagy L.G."/>
            <person name="Riley R."/>
            <person name="Tritt A."/>
            <person name="Adam C."/>
            <person name="Daum C."/>
            <person name="Floudas D."/>
            <person name="Sun H."/>
            <person name="Yadav J.S."/>
            <person name="Pangilinan J."/>
            <person name="Larsson K.H."/>
            <person name="Matsuura K."/>
            <person name="Barry K."/>
            <person name="Labutti K."/>
            <person name="Kuo R."/>
            <person name="Ohm R.A."/>
            <person name="Bhattacharya S.S."/>
            <person name="Shirouzu T."/>
            <person name="Yoshinaga Y."/>
            <person name="Martin F.M."/>
            <person name="Grigoriev I.V."/>
            <person name="Hibbett D.S."/>
        </authorList>
    </citation>
    <scope>NUCLEOTIDE SEQUENCE [LARGE SCALE GENOMIC DNA]</scope>
    <source>
        <strain evidence="3 4">HHB12733</strain>
    </source>
</reference>
<proteinExistence type="predicted"/>
<protein>
    <recommendedName>
        <fullName evidence="2">Microbial-type PARG catalytic domain-containing protein</fullName>
    </recommendedName>
</protein>
<dbReference type="NCBIfam" id="TIGR02452">
    <property type="entry name" value="TIGR02452 family protein"/>
    <property type="match status" value="1"/>
</dbReference>